<keyword evidence="2" id="KW-0472">Membrane</keyword>
<proteinExistence type="predicted"/>
<evidence type="ECO:0000313" key="3">
    <source>
        <dbReference type="Proteomes" id="UP000694941"/>
    </source>
</evidence>
<feature type="region of interest" description="Disordered" evidence="1">
    <location>
        <begin position="107"/>
        <end position="130"/>
    </location>
</feature>
<evidence type="ECO:0000256" key="1">
    <source>
        <dbReference type="SAM" id="MobiDB-lite"/>
    </source>
</evidence>
<feature type="transmembrane region" description="Helical" evidence="2">
    <location>
        <begin position="78"/>
        <end position="99"/>
    </location>
</feature>
<sequence>MGQKRAEEKQTQHVEKLNIRRHGRAFKEEAANNRNAAACGILVCIYICGSLLVMAGIAVTCVGVLLPEFRDNKTPWIVTGPTLIIVGVLVLLLSIEIIVKLRRVAPSDDSDSEDEAPRKSKLNGWSQQDVCKQTTNQGALAAESEIPDQLKQSTITVEPTNPVVLDPSSLSN</sequence>
<accession>A0ABM1SP90</accession>
<dbReference type="RefSeq" id="XP_022245446.1">
    <property type="nucleotide sequence ID" value="XM_022389738.1"/>
</dbReference>
<keyword evidence="2" id="KW-0812">Transmembrane</keyword>
<feature type="transmembrane region" description="Helical" evidence="2">
    <location>
        <begin position="36"/>
        <end position="66"/>
    </location>
</feature>
<dbReference type="Proteomes" id="UP000694941">
    <property type="component" value="Unplaced"/>
</dbReference>
<name>A0ABM1SP90_LIMPO</name>
<keyword evidence="2" id="KW-1133">Transmembrane helix</keyword>
<evidence type="ECO:0000313" key="4">
    <source>
        <dbReference type="RefSeq" id="XP_022245446.1"/>
    </source>
</evidence>
<organism evidence="3 4">
    <name type="scientific">Limulus polyphemus</name>
    <name type="common">Atlantic horseshoe crab</name>
    <dbReference type="NCBI Taxonomy" id="6850"/>
    <lineage>
        <taxon>Eukaryota</taxon>
        <taxon>Metazoa</taxon>
        <taxon>Ecdysozoa</taxon>
        <taxon>Arthropoda</taxon>
        <taxon>Chelicerata</taxon>
        <taxon>Merostomata</taxon>
        <taxon>Xiphosura</taxon>
        <taxon>Limulidae</taxon>
        <taxon>Limulus</taxon>
    </lineage>
</organism>
<evidence type="ECO:0000256" key="2">
    <source>
        <dbReference type="SAM" id="Phobius"/>
    </source>
</evidence>
<dbReference type="GeneID" id="111086542"/>
<reference evidence="4" key="1">
    <citation type="submission" date="2025-08" db="UniProtKB">
        <authorList>
            <consortium name="RefSeq"/>
        </authorList>
    </citation>
    <scope>IDENTIFICATION</scope>
    <source>
        <tissue evidence="4">Muscle</tissue>
    </source>
</reference>
<protein>
    <submittedName>
        <fullName evidence="4">Uncharacterized protein LOC111086542</fullName>
    </submittedName>
</protein>
<keyword evidence="3" id="KW-1185">Reference proteome</keyword>
<gene>
    <name evidence="4" type="primary">LOC111086542</name>
</gene>
<feature type="region of interest" description="Disordered" evidence="1">
    <location>
        <begin position="151"/>
        <end position="172"/>
    </location>
</feature>